<dbReference type="AlphaFoldDB" id="C7N385"/>
<dbReference type="RefSeq" id="WP_012799706.1">
    <property type="nucleotide sequence ID" value="NC_013165.1"/>
</dbReference>
<keyword evidence="2" id="KW-1185">Reference proteome</keyword>
<name>C7N385_SLAHD</name>
<gene>
    <name evidence="1" type="ordered locus">Shel_26030</name>
</gene>
<dbReference type="HOGENOM" id="CLU_047243_0_0_11"/>
<sequence length="463" mass="49618">MAVGTVSTRILTDIANAIRYQAGVATLYKPREMAAAVSALDGTDAGDYQEQPYMQLESGVLPESVFSDIASAIRGQNGESTLYAPGDMAAAILALEWDVGYRIRALLLDDGTLEINYYERRTSVTGGRIVQVFEIDPAGYSSASARSYDSIKLLVKKVYIDSTIAGLGLTNCNYWFNVFSNCTEVRGFENLSGMTSTNQMFTSCSSLETIYATSFSNSGLSGSLMFNSCNRLVGGTDGFVPSTTSGASVCKLGTGGVLTDPNDDRRTWFWVHFYADGEGVLTATRTPDATRELVASGRICAIGKYVGLGFTPWDGVAGATHRQNLTSATFAADMAAFSYLNLNFLFYSCTSLASISGLGNLSGVRSMRYMFSSCSFTTIDFRGFDPSTLTDLFYTFSGCSHLTTIYADSTWALPSSGITGSQCFYSCSTSPVGGNGTAWASNKTAYTYFRIDTASTPGYITAA</sequence>
<dbReference type="InterPro" id="IPR032675">
    <property type="entry name" value="LRR_dom_sf"/>
</dbReference>
<accession>C7N385</accession>
<dbReference type="EMBL" id="CP001684">
    <property type="protein sequence ID" value="ACV23608.1"/>
    <property type="molecule type" value="Genomic_DNA"/>
</dbReference>
<dbReference type="Proteomes" id="UP000002026">
    <property type="component" value="Chromosome"/>
</dbReference>
<protein>
    <submittedName>
        <fullName evidence="1">Uncharacterized protein</fullName>
    </submittedName>
</protein>
<proteinExistence type="predicted"/>
<dbReference type="Gene3D" id="3.80.10.10">
    <property type="entry name" value="Ribonuclease Inhibitor"/>
    <property type="match status" value="1"/>
</dbReference>
<dbReference type="eggNOG" id="ENOG5033SVA">
    <property type="taxonomic scope" value="Bacteria"/>
</dbReference>
<evidence type="ECO:0000313" key="2">
    <source>
        <dbReference type="Proteomes" id="UP000002026"/>
    </source>
</evidence>
<evidence type="ECO:0000313" key="1">
    <source>
        <dbReference type="EMBL" id="ACV23608.1"/>
    </source>
</evidence>
<dbReference type="STRING" id="471855.Shel_26030"/>
<dbReference type="KEGG" id="shi:Shel_26030"/>
<reference evidence="1 2" key="1">
    <citation type="journal article" date="2009" name="Stand. Genomic Sci.">
        <title>Complete genome sequence of Slackia heliotrinireducens type strain (RHS 1).</title>
        <authorList>
            <person name="Pukall R."/>
            <person name="Lapidus A."/>
            <person name="Nolan M."/>
            <person name="Copeland A."/>
            <person name="Glavina Del Rio T."/>
            <person name="Lucas S."/>
            <person name="Chen F."/>
            <person name="Tice H."/>
            <person name="Cheng J.F."/>
            <person name="Chertkov O."/>
            <person name="Bruce D."/>
            <person name="Goodwin L."/>
            <person name="Kuske C."/>
            <person name="Brettin T."/>
            <person name="Detter J.C."/>
            <person name="Han C."/>
            <person name="Pitluck S."/>
            <person name="Pati A."/>
            <person name="Mavrommatis K."/>
            <person name="Ivanova N."/>
            <person name="Ovchinnikova G."/>
            <person name="Chen A."/>
            <person name="Palaniappan K."/>
            <person name="Schneider S."/>
            <person name="Rohde M."/>
            <person name="Chain P."/>
            <person name="D'haeseleer P."/>
            <person name="Goker M."/>
            <person name="Bristow J."/>
            <person name="Eisen J.A."/>
            <person name="Markowitz V."/>
            <person name="Kyrpides N.C."/>
            <person name="Klenk H.P."/>
            <person name="Hugenholtz P."/>
        </authorList>
    </citation>
    <scope>NUCLEOTIDE SEQUENCE [LARGE SCALE GENOMIC DNA]</scope>
    <source>
        <strain evidence="2">ATCC 29202 / DSM 20476 / NCTC 11029 / RHS 1</strain>
    </source>
</reference>
<organism evidence="1 2">
    <name type="scientific">Slackia heliotrinireducens (strain ATCC 29202 / DSM 20476 / NCTC 11029 / RHS 1)</name>
    <name type="common">Peptococcus heliotrinreducens</name>
    <dbReference type="NCBI Taxonomy" id="471855"/>
    <lineage>
        <taxon>Bacteria</taxon>
        <taxon>Bacillati</taxon>
        <taxon>Actinomycetota</taxon>
        <taxon>Coriobacteriia</taxon>
        <taxon>Eggerthellales</taxon>
        <taxon>Eggerthellaceae</taxon>
        <taxon>Slackia</taxon>
    </lineage>
</organism>